<keyword evidence="1" id="KW-1133">Transmembrane helix</keyword>
<evidence type="ECO:0000313" key="4">
    <source>
        <dbReference type="Proteomes" id="UP000236584"/>
    </source>
</evidence>
<organism evidence="3 4">
    <name type="scientific">Salinigranum rubrum</name>
    <dbReference type="NCBI Taxonomy" id="755307"/>
    <lineage>
        <taxon>Archaea</taxon>
        <taxon>Methanobacteriati</taxon>
        <taxon>Methanobacteriota</taxon>
        <taxon>Stenosarchaea group</taxon>
        <taxon>Halobacteria</taxon>
        <taxon>Halobacteriales</taxon>
        <taxon>Haloferacaceae</taxon>
        <taxon>Salinigranum</taxon>
    </lineage>
</organism>
<feature type="transmembrane region" description="Helical" evidence="1">
    <location>
        <begin position="307"/>
        <end position="326"/>
    </location>
</feature>
<evidence type="ECO:0000259" key="2">
    <source>
        <dbReference type="Pfam" id="PF26514"/>
    </source>
</evidence>
<dbReference type="KEGG" id="srub:C2R22_07880"/>
<protein>
    <recommendedName>
        <fullName evidence="2">DUF8173 domain-containing protein</fullName>
    </recommendedName>
</protein>
<keyword evidence="1" id="KW-0812">Transmembrane</keyword>
<evidence type="ECO:0000256" key="1">
    <source>
        <dbReference type="SAM" id="Phobius"/>
    </source>
</evidence>
<feature type="transmembrane region" description="Helical" evidence="1">
    <location>
        <begin position="274"/>
        <end position="300"/>
    </location>
</feature>
<proteinExistence type="predicted"/>
<reference evidence="3 4" key="1">
    <citation type="submission" date="2018-01" db="EMBL/GenBank/DDBJ databases">
        <title>Complete genome sequence of Salinigranum rubrum GX10T, an extremely halophilic archaeon isolated from a marine solar saltern.</title>
        <authorList>
            <person name="Han S."/>
        </authorList>
    </citation>
    <scope>NUCLEOTIDE SEQUENCE [LARGE SCALE GENOMIC DNA]</scope>
    <source>
        <strain evidence="3 4">GX10</strain>
    </source>
</reference>
<accession>A0A2I8VI18</accession>
<dbReference type="OrthoDB" id="293642at2157"/>
<name>A0A2I8VI18_9EURY</name>
<dbReference type="AlphaFoldDB" id="A0A2I8VI18"/>
<feature type="transmembrane region" description="Helical" evidence="1">
    <location>
        <begin position="246"/>
        <end position="268"/>
    </location>
</feature>
<feature type="transmembrane region" description="Helical" evidence="1">
    <location>
        <begin position="332"/>
        <end position="349"/>
    </location>
</feature>
<evidence type="ECO:0000313" key="3">
    <source>
        <dbReference type="EMBL" id="AUV81583.1"/>
    </source>
</evidence>
<gene>
    <name evidence="3" type="ORF">C2R22_07880</name>
</gene>
<sequence length="373" mass="36317">MSPSVVSMNKNVLALVLALIVVVGVVPGVAAAQASGIERVGGLVEVADGETVTGDLSAVGGTIVVAGTVTGDVEATGGSVVVAPTGVVEGNLAAIGGSVLVEGTVGGDAEAFGGSVYVRDGARVGGTLEAAAGSVRLDGQVAGDARLAGETVTVGPTAAVGGNLLYDAETFTASPEASVAGAVRAEEGIITDEPTVAPPAIPRGVGAVYGLLANLLLGAALLLAVPRFTGVVTSVGAQKTLRSGGVGLLALVGVPVALVLVALTIVGIPLSLAGIVAFALLLWVAFVYGTLVTGTWLLSLVEREGRWLALGVGLVAVTLVGLVPFVGGVVEFLVLLVGLGAFVLAVGGVRSGEEGGFVFGAPRDDSADESTAA</sequence>
<dbReference type="EMBL" id="CP026309">
    <property type="protein sequence ID" value="AUV81583.1"/>
    <property type="molecule type" value="Genomic_DNA"/>
</dbReference>
<feature type="domain" description="DUF8173" evidence="2">
    <location>
        <begin position="178"/>
        <end position="342"/>
    </location>
</feature>
<keyword evidence="1" id="KW-0472">Membrane</keyword>
<feature type="transmembrane region" description="Helical" evidence="1">
    <location>
        <begin position="206"/>
        <end position="225"/>
    </location>
</feature>
<keyword evidence="4" id="KW-1185">Reference proteome</keyword>
<dbReference type="InterPro" id="IPR058486">
    <property type="entry name" value="DUF8173"/>
</dbReference>
<dbReference type="Proteomes" id="UP000236584">
    <property type="component" value="Chromosome"/>
</dbReference>
<dbReference type="Pfam" id="PF26514">
    <property type="entry name" value="DUF8173"/>
    <property type="match status" value="1"/>
</dbReference>